<feature type="transmembrane region" description="Helical" evidence="1">
    <location>
        <begin position="413"/>
        <end position="436"/>
    </location>
</feature>
<evidence type="ECO:0000256" key="1">
    <source>
        <dbReference type="SAM" id="Phobius"/>
    </source>
</evidence>
<feature type="transmembrane region" description="Helical" evidence="1">
    <location>
        <begin position="593"/>
        <end position="611"/>
    </location>
</feature>
<evidence type="ECO:0000259" key="2">
    <source>
        <dbReference type="Pfam" id="PF06808"/>
    </source>
</evidence>
<reference evidence="3 4" key="1">
    <citation type="submission" date="2018-10" db="EMBL/GenBank/DDBJ databases">
        <title>Draft genome sequence of Bacillus salarius IM0101, isolated from a hypersaline soil in Inner Mongolia, China.</title>
        <authorList>
            <person name="Yamprayoonswat W."/>
            <person name="Boonvisut S."/>
            <person name="Jumpathong W."/>
            <person name="Sittihan S."/>
            <person name="Ruangsuj P."/>
            <person name="Wanthongcharoen S."/>
            <person name="Thongpramul N."/>
            <person name="Pimmason S."/>
            <person name="Yu B."/>
            <person name="Yasawong M."/>
        </authorList>
    </citation>
    <scope>NUCLEOTIDE SEQUENCE [LARGE SCALE GENOMIC DNA]</scope>
    <source>
        <strain evidence="3 4">IM0101</strain>
    </source>
</reference>
<dbReference type="OrthoDB" id="9759894at2"/>
<dbReference type="PANTHER" id="PTHR43849:SF2">
    <property type="entry name" value="BLL3936 PROTEIN"/>
    <property type="match status" value="1"/>
</dbReference>
<feature type="transmembrane region" description="Helical" evidence="1">
    <location>
        <begin position="54"/>
        <end position="71"/>
    </location>
</feature>
<protein>
    <submittedName>
        <fullName evidence="3">TRAP transporter fused permease subunit</fullName>
    </submittedName>
</protein>
<feature type="transmembrane region" description="Helical" evidence="1">
    <location>
        <begin position="308"/>
        <end position="328"/>
    </location>
</feature>
<feature type="transmembrane region" description="Helical" evidence="1">
    <location>
        <begin position="565"/>
        <end position="588"/>
    </location>
</feature>
<keyword evidence="4" id="KW-1185">Reference proteome</keyword>
<feature type="transmembrane region" description="Helical" evidence="1">
    <location>
        <begin position="500"/>
        <end position="521"/>
    </location>
</feature>
<sequence>MSEKLIEEQQSRYRHLTGIPRYLQSFITIILVICGMLFMLNVHIKLGLGLYSEQWVGIFISLVLFNTFLLVPRSKKTSRTHLPWYDVVLALLSLPSGIWVAVNFPDLVLNLGEVTPVRVMLGLLLILLLLESARRVIGIALVVIAVFFLLYGAYSSNMPGLFAGYEISWGKLINYTFLDPNSMLNLIYLAATYGLAFVFFGQVLLKFGGGDGLTNLSLLMLGRTRGGPAKASVVGSSLVGTVSGAPMSNVFLSGSITIPLMIRNGYKPRFAGAVEAVASSGGQITPPVMGIAAFIIAERLGVPYAEVALAAIIPALLFYIAIFVQVDLEAGKNGLRRLSKEDIPKVKETFRQAWPVMLVIGVLIYGLFVIRLHPTNAAIWASLLAFGVFALVKENRNGYFKRVWKVIEDTGKLIIDVVAALAIAGMVVGVIAVSGLGFTLGYAMTVLGETHVLLLLITAALGSIVLGMGMPSVAAYTLVAVLVAPALVDFGLPVLAAHLFIFYFAIVSNFTPPIAFAAFAASTIAKTGPMETGFTASRLGILAYIMPFIFIFNPSMIMQGSISEIVLSLITAIVGTVILGSALTGYFFNHLNWLFRILLLCSSGALLYPMTGINYTALTNLSGLILAVILLYLSYLINKKMKKNNENSGIYTTG</sequence>
<dbReference type="InterPro" id="IPR011853">
    <property type="entry name" value="TRAP_DctM-Dct_fused"/>
</dbReference>
<dbReference type="RefSeq" id="WP_125561200.1">
    <property type="nucleotide sequence ID" value="NZ_RBVX01000042.1"/>
</dbReference>
<organism evidence="3 4">
    <name type="scientific">Salibacterium salarium</name>
    <dbReference type="NCBI Taxonomy" id="284579"/>
    <lineage>
        <taxon>Bacteria</taxon>
        <taxon>Bacillati</taxon>
        <taxon>Bacillota</taxon>
        <taxon>Bacilli</taxon>
        <taxon>Bacillales</taxon>
        <taxon>Bacillaceae</taxon>
    </lineage>
</organism>
<keyword evidence="1" id="KW-1133">Transmembrane helix</keyword>
<feature type="transmembrane region" description="Helical" evidence="1">
    <location>
        <begin position="442"/>
        <end position="466"/>
    </location>
</feature>
<feature type="transmembrane region" description="Helical" evidence="1">
    <location>
        <begin position="533"/>
        <end position="553"/>
    </location>
</feature>
<keyword evidence="1" id="KW-0472">Membrane</keyword>
<feature type="transmembrane region" description="Helical" evidence="1">
    <location>
        <begin position="270"/>
        <end position="296"/>
    </location>
</feature>
<feature type="transmembrane region" description="Helical" evidence="1">
    <location>
        <begin position="83"/>
        <end position="102"/>
    </location>
</feature>
<evidence type="ECO:0000313" key="3">
    <source>
        <dbReference type="EMBL" id="RSL30142.1"/>
    </source>
</evidence>
<proteinExistence type="predicted"/>
<dbReference type="EMBL" id="RBVX01000042">
    <property type="protein sequence ID" value="RSL30142.1"/>
    <property type="molecule type" value="Genomic_DNA"/>
</dbReference>
<dbReference type="Proteomes" id="UP000275076">
    <property type="component" value="Unassembled WGS sequence"/>
</dbReference>
<comment type="caution">
    <text evidence="3">The sequence shown here is derived from an EMBL/GenBank/DDBJ whole genome shotgun (WGS) entry which is preliminary data.</text>
</comment>
<feature type="transmembrane region" description="Helical" evidence="1">
    <location>
        <begin position="136"/>
        <end position="154"/>
    </location>
</feature>
<feature type="transmembrane region" description="Helical" evidence="1">
    <location>
        <begin position="376"/>
        <end position="392"/>
    </location>
</feature>
<feature type="transmembrane region" description="Helical" evidence="1">
    <location>
        <begin position="349"/>
        <end position="370"/>
    </location>
</feature>
<name>A0A3R9R9A3_9BACI</name>
<dbReference type="AlphaFoldDB" id="A0A3R9R9A3"/>
<gene>
    <name evidence="3" type="ORF">D7Z54_27570</name>
</gene>
<evidence type="ECO:0000313" key="4">
    <source>
        <dbReference type="Proteomes" id="UP000275076"/>
    </source>
</evidence>
<dbReference type="PANTHER" id="PTHR43849">
    <property type="entry name" value="BLL3936 PROTEIN"/>
    <property type="match status" value="1"/>
</dbReference>
<accession>A0A3R9R9A3</accession>
<feature type="transmembrane region" description="Helical" evidence="1">
    <location>
        <begin position="186"/>
        <end position="205"/>
    </location>
</feature>
<dbReference type="InterPro" id="IPR010656">
    <property type="entry name" value="DctM"/>
</dbReference>
<feature type="transmembrane region" description="Helical" evidence="1">
    <location>
        <begin position="617"/>
        <end position="637"/>
    </location>
</feature>
<dbReference type="Pfam" id="PF06808">
    <property type="entry name" value="DctM"/>
    <property type="match status" value="1"/>
</dbReference>
<feature type="transmembrane region" description="Helical" evidence="1">
    <location>
        <begin position="21"/>
        <end position="42"/>
    </location>
</feature>
<feature type="domain" description="TRAP C4-dicarboxylate transport system permease DctM subunit" evidence="2">
    <location>
        <begin position="124"/>
        <end position="564"/>
    </location>
</feature>
<feature type="transmembrane region" description="Helical" evidence="1">
    <location>
        <begin position="473"/>
        <end position="494"/>
    </location>
</feature>
<feature type="transmembrane region" description="Helical" evidence="1">
    <location>
        <begin position="108"/>
        <end position="129"/>
    </location>
</feature>
<keyword evidence="1" id="KW-0812">Transmembrane</keyword>
<dbReference type="NCBIfam" id="TIGR02123">
    <property type="entry name" value="TRAP_fused"/>
    <property type="match status" value="1"/>
</dbReference>